<dbReference type="SMART" id="SM00386">
    <property type="entry name" value="HAT"/>
    <property type="match status" value="8"/>
</dbReference>
<dbReference type="Pfam" id="PF23241">
    <property type="entry name" value="HAT_PRP39_C"/>
    <property type="match status" value="1"/>
</dbReference>
<evidence type="ECO:0000256" key="3">
    <source>
        <dbReference type="ARBA" id="ARBA00022737"/>
    </source>
</evidence>
<name>A0A9Q0RCR0_ANAIG</name>
<reference evidence="7" key="1">
    <citation type="submission" date="2022-10" db="EMBL/GenBank/DDBJ databases">
        <title>Novel sulphate-reducing endosymbionts in the free-living metamonad Anaeramoeba.</title>
        <authorList>
            <person name="Jerlstrom-Hultqvist J."/>
            <person name="Cepicka I."/>
            <person name="Gallot-Lavallee L."/>
            <person name="Salas-Leiva D."/>
            <person name="Curtis B.A."/>
            <person name="Zahonova K."/>
            <person name="Pipaliya S."/>
            <person name="Dacks J."/>
            <person name="Roger A.J."/>
        </authorList>
    </citation>
    <scope>NUCLEOTIDE SEQUENCE</scope>
    <source>
        <strain evidence="7">BMAN</strain>
    </source>
</reference>
<accession>A0A9Q0RCR0</accession>
<evidence type="ECO:0000256" key="5">
    <source>
        <dbReference type="ARBA" id="ARBA00023242"/>
    </source>
</evidence>
<keyword evidence="8" id="KW-1185">Reference proteome</keyword>
<sequence length="570" mass="68316">MENQEDEFQKFMTFLQAHPYDFTRWTQFLVFVEKQKIISNIRTAFDFFLQLFPLTFGYWNKYAELDPENNHDIYERAIKAVPYSVEIWGFYCTFATENLPIQSTRKIFERAIETVGINFLSYGLWNQFINWEIQQEEFEFASKLYQKVIRIPIQQLEHIWESYRAYAHTRPIDELANDEEIREIDEILKEDYRLNNVKRSKAEIDVFRMRALLEKQEKIFKKTLSKVNQIGYYESGIKRFFFHVKPLEQTQLTKWEQYLNFAEEEFEKKEESIEFVIQIYERCLLPTALYPIFWIRYARFLEQNSRIADTREVYTRATQIFLRDKPQAFLEYAEFEERQKEFLTSRSVYNQLLTNIAPFHLETITKFAEFERRMFGTPFSIQAENEEDVVVPIYENSLKDFSTRQVTRIPAKSKLPETLLAIELCRYLNRRILFYFSKQNPEMANKLLEKARRLMESQIANHGDNIDLWMTLIDFEIKVGGVETFSRLKTIFETGLSQACPLSNENKHLLLTLSLDLARVYSGDINEIFQIQKRLISNPFSVSTFQELEKNKTRLNLQQNMINQKQAKLQ</sequence>
<dbReference type="GO" id="GO:0000395">
    <property type="term" value="P:mRNA 5'-splice site recognition"/>
    <property type="evidence" value="ECO:0007669"/>
    <property type="project" value="TreeGrafter"/>
</dbReference>
<comment type="similarity">
    <text evidence="6">Belongs to the PRP39 family.</text>
</comment>
<dbReference type="GO" id="GO:0000243">
    <property type="term" value="C:commitment complex"/>
    <property type="evidence" value="ECO:0007669"/>
    <property type="project" value="TreeGrafter"/>
</dbReference>
<dbReference type="GO" id="GO:0071004">
    <property type="term" value="C:U2-type prespliceosome"/>
    <property type="evidence" value="ECO:0007669"/>
    <property type="project" value="TreeGrafter"/>
</dbReference>
<protein>
    <submittedName>
        <fullName evidence="7">Pre-mRNA-processing factor 39</fullName>
    </submittedName>
</protein>
<dbReference type="Gene3D" id="1.25.40.10">
    <property type="entry name" value="Tetratricopeptide repeat domain"/>
    <property type="match status" value="2"/>
</dbReference>
<dbReference type="GO" id="GO:0005685">
    <property type="term" value="C:U1 snRNP"/>
    <property type="evidence" value="ECO:0007669"/>
    <property type="project" value="TreeGrafter"/>
</dbReference>
<evidence type="ECO:0000256" key="4">
    <source>
        <dbReference type="ARBA" id="ARBA00023187"/>
    </source>
</evidence>
<dbReference type="PANTHER" id="PTHR17204:SF5">
    <property type="entry name" value="PRE-MRNA-PROCESSING FACTOR 39"/>
    <property type="match status" value="1"/>
</dbReference>
<keyword evidence="4" id="KW-0508">mRNA splicing</keyword>
<dbReference type="EMBL" id="JAPDFW010000071">
    <property type="protein sequence ID" value="KAJ5073964.1"/>
    <property type="molecule type" value="Genomic_DNA"/>
</dbReference>
<evidence type="ECO:0000256" key="1">
    <source>
        <dbReference type="ARBA" id="ARBA00004123"/>
    </source>
</evidence>
<dbReference type="InterPro" id="IPR059164">
    <property type="entry name" value="HAT_PRP39_C"/>
</dbReference>
<proteinExistence type="inferred from homology"/>
<dbReference type="Pfam" id="PF23240">
    <property type="entry name" value="HAT_PRP39_N"/>
    <property type="match status" value="1"/>
</dbReference>
<gene>
    <name evidence="7" type="ORF">M0811_08237</name>
</gene>
<dbReference type="PANTHER" id="PTHR17204">
    <property type="entry name" value="PRE-MRNA PROCESSING PROTEIN PRP39-RELATED"/>
    <property type="match status" value="1"/>
</dbReference>
<dbReference type="GO" id="GO:0030627">
    <property type="term" value="F:pre-mRNA 5'-splice site binding"/>
    <property type="evidence" value="ECO:0007669"/>
    <property type="project" value="TreeGrafter"/>
</dbReference>
<comment type="caution">
    <text evidence="7">The sequence shown here is derived from an EMBL/GenBank/DDBJ whole genome shotgun (WGS) entry which is preliminary data.</text>
</comment>
<dbReference type="Proteomes" id="UP001149090">
    <property type="component" value="Unassembled WGS sequence"/>
</dbReference>
<dbReference type="SUPFAM" id="SSF48452">
    <property type="entry name" value="TPR-like"/>
    <property type="match status" value="1"/>
</dbReference>
<dbReference type="InterPro" id="IPR003107">
    <property type="entry name" value="HAT"/>
</dbReference>
<keyword evidence="2" id="KW-0507">mRNA processing</keyword>
<evidence type="ECO:0000313" key="7">
    <source>
        <dbReference type="EMBL" id="KAJ5073964.1"/>
    </source>
</evidence>
<dbReference type="AlphaFoldDB" id="A0A9Q0RCR0"/>
<dbReference type="OMA" id="IISWANL"/>
<keyword evidence="3" id="KW-0677">Repeat</keyword>
<comment type="subcellular location">
    <subcellularLocation>
        <location evidence="1">Nucleus</location>
    </subcellularLocation>
</comment>
<dbReference type="OrthoDB" id="10265668at2759"/>
<organism evidence="7 8">
    <name type="scientific">Anaeramoeba ignava</name>
    <name type="common">Anaerobic marine amoeba</name>
    <dbReference type="NCBI Taxonomy" id="1746090"/>
    <lineage>
        <taxon>Eukaryota</taxon>
        <taxon>Metamonada</taxon>
        <taxon>Anaeramoebidae</taxon>
        <taxon>Anaeramoeba</taxon>
    </lineage>
</organism>
<evidence type="ECO:0000256" key="2">
    <source>
        <dbReference type="ARBA" id="ARBA00022664"/>
    </source>
</evidence>
<evidence type="ECO:0000313" key="8">
    <source>
        <dbReference type="Proteomes" id="UP001149090"/>
    </source>
</evidence>
<keyword evidence="5" id="KW-0539">Nucleus</keyword>
<evidence type="ECO:0000256" key="6">
    <source>
        <dbReference type="ARBA" id="ARBA00038019"/>
    </source>
</evidence>
<dbReference type="InterPro" id="IPR011990">
    <property type="entry name" value="TPR-like_helical_dom_sf"/>
</dbReference>